<evidence type="ECO:0000313" key="2">
    <source>
        <dbReference type="Proteomes" id="UP000626370"/>
    </source>
</evidence>
<sequence length="43" mass="4803">MSRKLKMVALGTHDTSDKSLLLVEKEFTGELKSVRVGKKITIN</sequence>
<evidence type="ECO:0000313" key="1">
    <source>
        <dbReference type="EMBL" id="GHE92625.1"/>
    </source>
</evidence>
<reference evidence="2" key="1">
    <citation type="journal article" date="2019" name="Int. J. Syst. Evol. Microbiol.">
        <title>The Global Catalogue of Microorganisms (GCM) 10K type strain sequencing project: providing services to taxonomists for standard genome sequencing and annotation.</title>
        <authorList>
            <consortium name="The Broad Institute Genomics Platform"/>
            <consortium name="The Broad Institute Genome Sequencing Center for Infectious Disease"/>
            <person name="Wu L."/>
            <person name="Ma J."/>
        </authorList>
    </citation>
    <scope>NUCLEOTIDE SEQUENCE [LARGE SCALE GENOMIC DNA]</scope>
    <source>
        <strain evidence="2">CGMCC 1.15922</strain>
    </source>
</reference>
<dbReference type="RefSeq" id="WP_268245254.1">
    <property type="nucleotide sequence ID" value="NZ_BNAH01000008.1"/>
</dbReference>
<accession>A0ABQ3IRQ4</accession>
<comment type="caution">
    <text evidence="1">The sequence shown here is derived from an EMBL/GenBank/DDBJ whole genome shotgun (WGS) entry which is preliminary data.</text>
</comment>
<protein>
    <submittedName>
        <fullName evidence="1">Uncharacterized protein</fullName>
    </submittedName>
</protein>
<dbReference type="Proteomes" id="UP000626370">
    <property type="component" value="Unassembled WGS sequence"/>
</dbReference>
<name>A0ABQ3IRQ4_9GAMM</name>
<keyword evidence="2" id="KW-1185">Reference proteome</keyword>
<organism evidence="1 2">
    <name type="scientific">Thalassotalea profundi</name>
    <dbReference type="NCBI Taxonomy" id="2036687"/>
    <lineage>
        <taxon>Bacteria</taxon>
        <taxon>Pseudomonadati</taxon>
        <taxon>Pseudomonadota</taxon>
        <taxon>Gammaproteobacteria</taxon>
        <taxon>Alteromonadales</taxon>
        <taxon>Colwelliaceae</taxon>
        <taxon>Thalassotalea</taxon>
    </lineage>
</organism>
<gene>
    <name evidence="1" type="ORF">GCM10011501_22690</name>
</gene>
<dbReference type="EMBL" id="BNAH01000008">
    <property type="protein sequence ID" value="GHE92625.1"/>
    <property type="molecule type" value="Genomic_DNA"/>
</dbReference>
<proteinExistence type="predicted"/>